<dbReference type="EMBL" id="QWEH01000014">
    <property type="protein sequence ID" value="RHW30307.1"/>
    <property type="molecule type" value="Genomic_DNA"/>
</dbReference>
<evidence type="ECO:0008006" key="4">
    <source>
        <dbReference type="Google" id="ProtNLM"/>
    </source>
</evidence>
<protein>
    <recommendedName>
        <fullName evidence="4">Ferritin-like domain-containing protein</fullName>
    </recommendedName>
</protein>
<feature type="compositionally biased region" description="Low complexity" evidence="1">
    <location>
        <begin position="1"/>
        <end position="14"/>
    </location>
</feature>
<comment type="caution">
    <text evidence="2">The sequence shown here is derived from an EMBL/GenBank/DDBJ whole genome shotgun (WGS) entry which is preliminary data.</text>
</comment>
<sequence>MQQQQPNQSQSQPPVFQEPPQVITGKDFNYLKDMLSWNLLGLKKAHFAAGQCQDQQVVVALEKASMMHERHYQCILQHLEQNVNQMNNKGDIQNE</sequence>
<evidence type="ECO:0000313" key="3">
    <source>
        <dbReference type="Proteomes" id="UP000285456"/>
    </source>
</evidence>
<proteinExistence type="predicted"/>
<reference evidence="2 3" key="1">
    <citation type="journal article" date="2007" name="Int. J. Syst. Evol. Microbiol.">
        <title>Oceanobacillus profundus sp. nov., isolated from a deep-sea sediment core.</title>
        <authorList>
            <person name="Kim Y.G."/>
            <person name="Choi D.H."/>
            <person name="Hyun S."/>
            <person name="Cho B.C."/>
        </authorList>
    </citation>
    <scope>NUCLEOTIDE SEQUENCE [LARGE SCALE GENOMIC DNA]</scope>
    <source>
        <strain evidence="2 3">DSM 18246</strain>
    </source>
</reference>
<dbReference type="RefSeq" id="WP_095308191.1">
    <property type="nucleotide sequence ID" value="NZ_JAMAWL010000014.1"/>
</dbReference>
<dbReference type="OrthoDB" id="1799385at2"/>
<keyword evidence="3" id="KW-1185">Reference proteome</keyword>
<feature type="region of interest" description="Disordered" evidence="1">
    <location>
        <begin position="1"/>
        <end position="21"/>
    </location>
</feature>
<gene>
    <name evidence="2" type="ORF">D1B32_17170</name>
</gene>
<accession>A0A417YCH9</accession>
<organism evidence="2 3">
    <name type="scientific">Oceanobacillus profundus</name>
    <dbReference type="NCBI Taxonomy" id="372463"/>
    <lineage>
        <taxon>Bacteria</taxon>
        <taxon>Bacillati</taxon>
        <taxon>Bacillota</taxon>
        <taxon>Bacilli</taxon>
        <taxon>Bacillales</taxon>
        <taxon>Bacillaceae</taxon>
        <taxon>Oceanobacillus</taxon>
    </lineage>
</organism>
<evidence type="ECO:0000313" key="2">
    <source>
        <dbReference type="EMBL" id="RHW30307.1"/>
    </source>
</evidence>
<name>A0A417YCH9_9BACI</name>
<evidence type="ECO:0000256" key="1">
    <source>
        <dbReference type="SAM" id="MobiDB-lite"/>
    </source>
</evidence>
<dbReference type="AlphaFoldDB" id="A0A417YCH9"/>
<dbReference type="Proteomes" id="UP000285456">
    <property type="component" value="Unassembled WGS sequence"/>
</dbReference>